<dbReference type="Pfam" id="PF08245">
    <property type="entry name" value="Mur_ligase_M"/>
    <property type="match status" value="1"/>
</dbReference>
<dbReference type="GO" id="GO:0008764">
    <property type="term" value="F:UDP-N-acetylmuramoylalanine-D-glutamate ligase activity"/>
    <property type="evidence" value="ECO:0007669"/>
    <property type="project" value="InterPro"/>
</dbReference>
<feature type="domain" description="Mur ligase central" evidence="6">
    <location>
        <begin position="97"/>
        <end position="219"/>
    </location>
</feature>
<dbReference type="PANTHER" id="PTHR43692">
    <property type="entry name" value="UDP-N-ACETYLMURAMOYLALANINE--D-GLUTAMATE LIGASE"/>
    <property type="match status" value="1"/>
</dbReference>
<gene>
    <name evidence="7" type="ORF">HYG87_00245</name>
</gene>
<evidence type="ECO:0000256" key="4">
    <source>
        <dbReference type="ARBA" id="ARBA00022840"/>
    </source>
</evidence>
<dbReference type="GO" id="GO:0005524">
    <property type="term" value="F:ATP binding"/>
    <property type="evidence" value="ECO:0007669"/>
    <property type="project" value="UniProtKB-KW"/>
</dbReference>
<dbReference type="Gene3D" id="3.40.1190.10">
    <property type="entry name" value="Mur-like, catalytic domain"/>
    <property type="match status" value="1"/>
</dbReference>
<evidence type="ECO:0000256" key="3">
    <source>
        <dbReference type="ARBA" id="ARBA00022741"/>
    </source>
</evidence>
<dbReference type="GO" id="GO:0004326">
    <property type="term" value="F:tetrahydrofolylpolyglutamate synthase activity"/>
    <property type="evidence" value="ECO:0007669"/>
    <property type="project" value="InterPro"/>
</dbReference>
<keyword evidence="4" id="KW-0067">ATP-binding</keyword>
<keyword evidence="8" id="KW-1185">Reference proteome</keyword>
<dbReference type="KEGG" id="meme:HYG87_00245"/>
<keyword evidence="1 7" id="KW-0436">Ligase</keyword>
<dbReference type="RefSeq" id="WP_211533246.1">
    <property type="nucleotide sequence ID" value="NZ_CP058560.1"/>
</dbReference>
<evidence type="ECO:0000256" key="5">
    <source>
        <dbReference type="ARBA" id="ARBA00023306"/>
    </source>
</evidence>
<evidence type="ECO:0000313" key="8">
    <source>
        <dbReference type="Proteomes" id="UP000681041"/>
    </source>
</evidence>
<dbReference type="GO" id="GO:0005737">
    <property type="term" value="C:cytoplasm"/>
    <property type="evidence" value="ECO:0007669"/>
    <property type="project" value="InterPro"/>
</dbReference>
<dbReference type="GO" id="GO:0008360">
    <property type="term" value="P:regulation of cell shape"/>
    <property type="evidence" value="ECO:0007669"/>
    <property type="project" value="InterPro"/>
</dbReference>
<dbReference type="GO" id="GO:0051301">
    <property type="term" value="P:cell division"/>
    <property type="evidence" value="ECO:0007669"/>
    <property type="project" value="UniProtKB-KW"/>
</dbReference>
<keyword evidence="3" id="KW-0547">Nucleotide-binding</keyword>
<dbReference type="PROSITE" id="PS01011">
    <property type="entry name" value="FOLYLPOLYGLU_SYNT_1"/>
    <property type="match status" value="1"/>
</dbReference>
<dbReference type="InterPro" id="IPR036565">
    <property type="entry name" value="Mur-like_cat_sf"/>
</dbReference>
<dbReference type="OrthoDB" id="76119at2157"/>
<proteinExistence type="predicted"/>
<organism evidence="7 8">
    <name type="scientific">Methanobacterium alkalithermotolerans</name>
    <dbReference type="NCBI Taxonomy" id="2731220"/>
    <lineage>
        <taxon>Archaea</taxon>
        <taxon>Methanobacteriati</taxon>
        <taxon>Methanobacteriota</taxon>
        <taxon>Methanomada group</taxon>
        <taxon>Methanobacteria</taxon>
        <taxon>Methanobacteriales</taxon>
        <taxon>Methanobacteriaceae</taxon>
        <taxon>Methanobacterium</taxon>
    </lineage>
</organism>
<protein>
    <submittedName>
        <fullName evidence="7">UDP-N-acetylmuramoyl-L-alanine--D-glutamate ligase</fullName>
    </submittedName>
</protein>
<dbReference type="SUPFAM" id="SSF53623">
    <property type="entry name" value="MurD-like peptide ligases, catalytic domain"/>
    <property type="match status" value="1"/>
</dbReference>
<dbReference type="InterPro" id="IPR013221">
    <property type="entry name" value="Mur_ligase_cen"/>
</dbReference>
<dbReference type="AlphaFoldDB" id="A0A8T8K1R5"/>
<dbReference type="Gene3D" id="3.40.50.720">
    <property type="entry name" value="NAD(P)-binding Rossmann-like Domain"/>
    <property type="match status" value="1"/>
</dbReference>
<reference evidence="7" key="1">
    <citation type="submission" date="2020-07" db="EMBL/GenBank/DDBJ databases">
        <title>Methanobacterium. sp. MethCan genome.</title>
        <authorList>
            <person name="Postec A."/>
            <person name="Quemeneur M."/>
        </authorList>
    </citation>
    <scope>NUCLEOTIDE SEQUENCE</scope>
    <source>
        <strain evidence="7">MethCAN</strain>
    </source>
</reference>
<keyword evidence="2" id="KW-0132">Cell division</keyword>
<evidence type="ECO:0000256" key="2">
    <source>
        <dbReference type="ARBA" id="ARBA00022618"/>
    </source>
</evidence>
<dbReference type="InterPro" id="IPR005762">
    <property type="entry name" value="MurD"/>
</dbReference>
<name>A0A8T8K1R5_9EURY</name>
<dbReference type="Proteomes" id="UP000681041">
    <property type="component" value="Chromosome"/>
</dbReference>
<evidence type="ECO:0000256" key="1">
    <source>
        <dbReference type="ARBA" id="ARBA00022598"/>
    </source>
</evidence>
<dbReference type="SUPFAM" id="SSF51984">
    <property type="entry name" value="MurCD N-terminal domain"/>
    <property type="match status" value="1"/>
</dbReference>
<sequence>MKVAVIGLGVEGKKAIKSLKNRNHQIYATDLNKEIILKEKDVDLDLGFHDEDKIFSADAVALSPGLWQTPLGKKVKKSKILLSDKINTHRSIFTIGVTGTNGKTTTSFLIKSILEKAGMDVLIGGNAGGGFDGYSELILEADGDKYQVMIVEVCDMTLDYAEHCFDFDLVVATNIGADHLNHHQSLENYAHNLGAFLKSKHSLLNKQDKYLVEISKNLVNFSFYDKTSYPLLLFGEFNKINAGAAETVAQFLKIKQDIIKDSLENFNPIKGRIKSFNIQGSHIVVGKTDNVGAIQEVLKEGDFPVMVVGTPRKEEKWRFQILEEVYKSHPETIILFPGLEDTTSLGVKKLISLGFEGEVKIIKELNQLPEIIKPYISFKNIFIGGNGQNKIMKIQNYIESLSKG</sequence>
<keyword evidence="5" id="KW-0131">Cell cycle</keyword>
<evidence type="ECO:0000259" key="6">
    <source>
        <dbReference type="Pfam" id="PF08245"/>
    </source>
</evidence>
<evidence type="ECO:0000313" key="7">
    <source>
        <dbReference type="EMBL" id="QUH22304.1"/>
    </source>
</evidence>
<dbReference type="EMBL" id="CP058560">
    <property type="protein sequence ID" value="QUH22304.1"/>
    <property type="molecule type" value="Genomic_DNA"/>
</dbReference>
<dbReference type="InterPro" id="IPR018109">
    <property type="entry name" value="Folylpolyglutamate_synth_CS"/>
</dbReference>
<accession>A0A8T8K1R5</accession>
<dbReference type="PANTHER" id="PTHR43692:SF1">
    <property type="entry name" value="UDP-N-ACETYLMURAMOYLALANINE--D-GLUTAMATE LIGASE"/>
    <property type="match status" value="1"/>
</dbReference>
<dbReference type="GeneID" id="64819147"/>